<gene>
    <name evidence="2" type="ORF">AXG93_3384s1350</name>
</gene>
<sequence length="94" mass="10536">MARSTIIGNIGSFVGNALGGVRGRQNAAAWVVACTAAYFLWIKPERDAMREEEARAILRREADLHRYVERTRPSADPQERGLIRGKPKESPSER</sequence>
<name>A0A176WGE2_MARPO</name>
<proteinExistence type="predicted"/>
<evidence type="ECO:0000313" key="3">
    <source>
        <dbReference type="Proteomes" id="UP000077202"/>
    </source>
</evidence>
<protein>
    <submittedName>
        <fullName evidence="2">Uncharacterized protein</fullName>
    </submittedName>
</protein>
<organism evidence="2 3">
    <name type="scientific">Marchantia polymorpha subsp. ruderalis</name>
    <dbReference type="NCBI Taxonomy" id="1480154"/>
    <lineage>
        <taxon>Eukaryota</taxon>
        <taxon>Viridiplantae</taxon>
        <taxon>Streptophyta</taxon>
        <taxon>Embryophyta</taxon>
        <taxon>Marchantiophyta</taxon>
        <taxon>Marchantiopsida</taxon>
        <taxon>Marchantiidae</taxon>
        <taxon>Marchantiales</taxon>
        <taxon>Marchantiaceae</taxon>
        <taxon>Marchantia</taxon>
    </lineage>
</organism>
<feature type="region of interest" description="Disordered" evidence="1">
    <location>
        <begin position="68"/>
        <end position="94"/>
    </location>
</feature>
<dbReference type="PANTHER" id="PTHR37213:SF1">
    <property type="entry name" value="SUBTILISIN-LIKE PROTEASE"/>
    <property type="match status" value="1"/>
</dbReference>
<reference evidence="2" key="1">
    <citation type="submission" date="2016-03" db="EMBL/GenBank/DDBJ databases">
        <title>Mechanisms controlling the formation of the plant cell surface in tip-growing cells are functionally conserved among land plants.</title>
        <authorList>
            <person name="Honkanen S."/>
            <person name="Jones V.A."/>
            <person name="Morieri G."/>
            <person name="Champion C."/>
            <person name="Hetherington A.J."/>
            <person name="Kelly S."/>
            <person name="Saint-Marcoux D."/>
            <person name="Proust H."/>
            <person name="Prescott H."/>
            <person name="Dolan L."/>
        </authorList>
    </citation>
    <scope>NUCLEOTIDE SEQUENCE [LARGE SCALE GENOMIC DNA]</scope>
    <source>
        <tissue evidence="2">Whole gametophyte</tissue>
    </source>
</reference>
<accession>A0A176WGE2</accession>
<comment type="caution">
    <text evidence="2">The sequence shown here is derived from an EMBL/GenBank/DDBJ whole genome shotgun (WGS) entry which is preliminary data.</text>
</comment>
<keyword evidence="3" id="KW-1185">Reference proteome</keyword>
<dbReference type="EMBL" id="LVLJ01000986">
    <property type="protein sequence ID" value="OAE31661.1"/>
    <property type="molecule type" value="Genomic_DNA"/>
</dbReference>
<dbReference type="AlphaFoldDB" id="A0A176WGE2"/>
<evidence type="ECO:0000256" key="1">
    <source>
        <dbReference type="SAM" id="MobiDB-lite"/>
    </source>
</evidence>
<evidence type="ECO:0000313" key="2">
    <source>
        <dbReference type="EMBL" id="OAE31661.1"/>
    </source>
</evidence>
<dbReference type="PANTHER" id="PTHR37213">
    <property type="entry name" value="SUBTILISIN-LIKE PROTEASE"/>
    <property type="match status" value="1"/>
</dbReference>
<dbReference type="Proteomes" id="UP000077202">
    <property type="component" value="Unassembled WGS sequence"/>
</dbReference>